<evidence type="ECO:0000313" key="1">
    <source>
        <dbReference type="EMBL" id="QEX18237.1"/>
    </source>
</evidence>
<proteinExistence type="predicted"/>
<organism evidence="1 2">
    <name type="scientific">Hypericibacter terrae</name>
    <dbReference type="NCBI Taxonomy" id="2602015"/>
    <lineage>
        <taxon>Bacteria</taxon>
        <taxon>Pseudomonadati</taxon>
        <taxon>Pseudomonadota</taxon>
        <taxon>Alphaproteobacteria</taxon>
        <taxon>Rhodospirillales</taxon>
        <taxon>Dongiaceae</taxon>
        <taxon>Hypericibacter</taxon>
    </lineage>
</organism>
<gene>
    <name evidence="1" type="ORF">FRZ44_35420</name>
</gene>
<dbReference type="EMBL" id="CP042906">
    <property type="protein sequence ID" value="QEX18237.1"/>
    <property type="molecule type" value="Genomic_DNA"/>
</dbReference>
<dbReference type="AlphaFoldDB" id="A0A5J6MM63"/>
<protein>
    <submittedName>
        <fullName evidence="1">Uncharacterized protein</fullName>
    </submittedName>
</protein>
<dbReference type="RefSeq" id="WP_151178421.1">
    <property type="nucleotide sequence ID" value="NZ_CP042906.1"/>
</dbReference>
<dbReference type="Proteomes" id="UP000326202">
    <property type="component" value="Chromosome"/>
</dbReference>
<name>A0A5J6MM63_9PROT</name>
<accession>A0A5J6MM63</accession>
<sequence>MKDRWASAILVNESSRADLPGDITLFHSPSAAESKLEAVDVRNGEYFAFTLAGRRLNLSLDGGMVKIRAAQDDSDYTKTVRQLLEVIGYRVLDARRRESKEQSLDVSILSTDGLVELIGFYNRE</sequence>
<reference evidence="1 2" key="1">
    <citation type="submission" date="2019-08" db="EMBL/GenBank/DDBJ databases">
        <title>Hyperibacter terrae gen. nov., sp. nov. and Hyperibacter viscosus sp. nov., two new members in the family Rhodospirillaceae isolated from the rhizosphere of Hypericum perforatum.</title>
        <authorList>
            <person name="Noviana Z."/>
        </authorList>
    </citation>
    <scope>NUCLEOTIDE SEQUENCE [LARGE SCALE GENOMIC DNA]</scope>
    <source>
        <strain evidence="1 2">R5913</strain>
    </source>
</reference>
<keyword evidence="2" id="KW-1185">Reference proteome</keyword>
<dbReference type="KEGG" id="htq:FRZ44_35420"/>
<evidence type="ECO:0000313" key="2">
    <source>
        <dbReference type="Proteomes" id="UP000326202"/>
    </source>
</evidence>